<keyword evidence="2" id="KW-0808">Transferase</keyword>
<dbReference type="AlphaFoldDB" id="A0A7W3QKJ4"/>
<keyword evidence="3" id="KW-1185">Reference proteome</keyword>
<dbReference type="GO" id="GO:0008757">
    <property type="term" value="F:S-adenosylmethionine-dependent methyltransferase activity"/>
    <property type="evidence" value="ECO:0007669"/>
    <property type="project" value="InterPro"/>
</dbReference>
<dbReference type="Proteomes" id="UP000572680">
    <property type="component" value="Unassembled WGS sequence"/>
</dbReference>
<dbReference type="GO" id="GO:0032259">
    <property type="term" value="P:methylation"/>
    <property type="evidence" value="ECO:0007669"/>
    <property type="project" value="UniProtKB-KW"/>
</dbReference>
<proteinExistence type="predicted"/>
<reference evidence="2 3" key="1">
    <citation type="submission" date="2020-08" db="EMBL/GenBank/DDBJ databases">
        <title>Genomic Encyclopedia of Type Strains, Phase IV (KMG-IV): sequencing the most valuable type-strain genomes for metagenomic binning, comparative biology and taxonomic classification.</title>
        <authorList>
            <person name="Goeker M."/>
        </authorList>
    </citation>
    <scope>NUCLEOTIDE SEQUENCE [LARGE SCALE GENOMIC DNA]</scope>
    <source>
        <strain evidence="2 3">DSM 44197</strain>
    </source>
</reference>
<sequence length="248" mass="26343">MSTSRFSPSELTAILDTFDTLPGVPEVRARTYDLLPPDGLVADVGCGAGRAVVELAARGVRAVGVDLDERMVGLARERFPGGDFRVGDACALPFGDGELRGYRADKVLHDLAEPERALAEARRVLAPGGRAVLTGQDWDVLVIDSDDGELTRRIVRARADLVPSPRAARAFRALLLDAGFGEVAVEVRTVVLAEPGVEAFLARVAEAARAAGAVTDAEAEGWTAEQQERARRGRAFAAIPLFVASATR</sequence>
<dbReference type="EMBL" id="JACJIA010000002">
    <property type="protein sequence ID" value="MBA8950456.1"/>
    <property type="molecule type" value="Genomic_DNA"/>
</dbReference>
<protein>
    <submittedName>
        <fullName evidence="2">SAM-dependent methyltransferase</fullName>
    </submittedName>
</protein>
<dbReference type="RefSeq" id="WP_182842873.1">
    <property type="nucleotide sequence ID" value="NZ_BAAALP010000002.1"/>
</dbReference>
<comment type="caution">
    <text evidence="2">The sequence shown here is derived from an EMBL/GenBank/DDBJ whole genome shotgun (WGS) entry which is preliminary data.</text>
</comment>
<dbReference type="SUPFAM" id="SSF53335">
    <property type="entry name" value="S-adenosyl-L-methionine-dependent methyltransferases"/>
    <property type="match status" value="1"/>
</dbReference>
<dbReference type="CDD" id="cd02440">
    <property type="entry name" value="AdoMet_MTases"/>
    <property type="match status" value="1"/>
</dbReference>
<evidence type="ECO:0000259" key="1">
    <source>
        <dbReference type="Pfam" id="PF08241"/>
    </source>
</evidence>
<accession>A0A7W3QKJ4</accession>
<name>A0A7W3QKJ4_ACTNM</name>
<evidence type="ECO:0000313" key="3">
    <source>
        <dbReference type="Proteomes" id="UP000572680"/>
    </source>
</evidence>
<dbReference type="PANTHER" id="PTHR43591:SF78">
    <property type="entry name" value="SLR0407 PROTEIN"/>
    <property type="match status" value="1"/>
</dbReference>
<dbReference type="InterPro" id="IPR029063">
    <property type="entry name" value="SAM-dependent_MTases_sf"/>
</dbReference>
<dbReference type="InterPro" id="IPR013216">
    <property type="entry name" value="Methyltransf_11"/>
</dbReference>
<gene>
    <name evidence="2" type="ORF">HNR61_002069</name>
</gene>
<evidence type="ECO:0000313" key="2">
    <source>
        <dbReference type="EMBL" id="MBA8950456.1"/>
    </source>
</evidence>
<dbReference type="Gene3D" id="3.40.50.150">
    <property type="entry name" value="Vaccinia Virus protein VP39"/>
    <property type="match status" value="1"/>
</dbReference>
<keyword evidence="2" id="KW-0489">Methyltransferase</keyword>
<organism evidence="2 3">
    <name type="scientific">Actinomadura namibiensis</name>
    <dbReference type="NCBI Taxonomy" id="182080"/>
    <lineage>
        <taxon>Bacteria</taxon>
        <taxon>Bacillati</taxon>
        <taxon>Actinomycetota</taxon>
        <taxon>Actinomycetes</taxon>
        <taxon>Streptosporangiales</taxon>
        <taxon>Thermomonosporaceae</taxon>
        <taxon>Actinomadura</taxon>
    </lineage>
</organism>
<dbReference type="Pfam" id="PF08241">
    <property type="entry name" value="Methyltransf_11"/>
    <property type="match status" value="1"/>
</dbReference>
<dbReference type="PANTHER" id="PTHR43591">
    <property type="entry name" value="METHYLTRANSFERASE"/>
    <property type="match status" value="1"/>
</dbReference>
<feature type="domain" description="Methyltransferase type 11" evidence="1">
    <location>
        <begin position="43"/>
        <end position="132"/>
    </location>
</feature>